<dbReference type="EMBL" id="JACTAM010001331">
    <property type="protein sequence ID" value="KAI2646437.1"/>
    <property type="molecule type" value="Genomic_DNA"/>
</dbReference>
<name>A0ABQ8L913_LABRO</name>
<reference evidence="2 3" key="1">
    <citation type="submission" date="2022-01" db="EMBL/GenBank/DDBJ databases">
        <title>A high-quality chromosome-level genome assembly of rohu carp, Labeo rohita.</title>
        <authorList>
            <person name="Arick M.A. II"/>
            <person name="Hsu C.-Y."/>
            <person name="Magbanua Z."/>
            <person name="Pechanova O."/>
            <person name="Grover C."/>
            <person name="Miller E."/>
            <person name="Thrash A."/>
            <person name="Ezzel L."/>
            <person name="Alam S."/>
            <person name="Benzie J."/>
            <person name="Hamilton M."/>
            <person name="Karsi A."/>
            <person name="Lawrence M.L."/>
            <person name="Peterson D.G."/>
        </authorList>
    </citation>
    <scope>NUCLEOTIDE SEQUENCE [LARGE SCALE GENOMIC DNA]</scope>
    <source>
        <strain evidence="3">BAU-BD-2019</strain>
        <tissue evidence="2">Blood</tissue>
    </source>
</reference>
<keyword evidence="1" id="KW-0732">Signal</keyword>
<protein>
    <submittedName>
        <fullName evidence="2">3-isopropylmalate dehydrogenase</fullName>
    </submittedName>
</protein>
<dbReference type="Proteomes" id="UP000830375">
    <property type="component" value="Unassembled WGS sequence"/>
</dbReference>
<keyword evidence="3" id="KW-1185">Reference proteome</keyword>
<comment type="caution">
    <text evidence="2">The sequence shown here is derived from an EMBL/GenBank/DDBJ whole genome shotgun (WGS) entry which is preliminary data.</text>
</comment>
<proteinExistence type="predicted"/>
<evidence type="ECO:0000256" key="1">
    <source>
        <dbReference type="SAM" id="SignalP"/>
    </source>
</evidence>
<accession>A0ABQ8L913</accession>
<evidence type="ECO:0000313" key="3">
    <source>
        <dbReference type="Proteomes" id="UP000830375"/>
    </source>
</evidence>
<feature type="signal peptide" evidence="1">
    <location>
        <begin position="1"/>
        <end position="23"/>
    </location>
</feature>
<sequence>MSRQKQNLLWLLIICCSTCQITSEKLIIQVESTDECFWNESNSPYPDIKWKCLTAHEPIGQTVRLNISSLGQCRSYSFNITKQAEQYELRMNDLVEGIKLWLFTNDNCLSAVLNSSEIETCQAQGGIMSISNINLQTGCQNIGPVDPEEKCRNAQYNNDICSECFSY</sequence>
<feature type="chain" id="PRO_5047087988" evidence="1">
    <location>
        <begin position="24"/>
        <end position="167"/>
    </location>
</feature>
<gene>
    <name evidence="2" type="ORF">H4Q32_024792</name>
</gene>
<evidence type="ECO:0000313" key="2">
    <source>
        <dbReference type="EMBL" id="KAI2646437.1"/>
    </source>
</evidence>
<organism evidence="2 3">
    <name type="scientific">Labeo rohita</name>
    <name type="common">Indian major carp</name>
    <name type="synonym">Cyprinus rohita</name>
    <dbReference type="NCBI Taxonomy" id="84645"/>
    <lineage>
        <taxon>Eukaryota</taxon>
        <taxon>Metazoa</taxon>
        <taxon>Chordata</taxon>
        <taxon>Craniata</taxon>
        <taxon>Vertebrata</taxon>
        <taxon>Euteleostomi</taxon>
        <taxon>Actinopterygii</taxon>
        <taxon>Neopterygii</taxon>
        <taxon>Teleostei</taxon>
        <taxon>Ostariophysi</taxon>
        <taxon>Cypriniformes</taxon>
        <taxon>Cyprinidae</taxon>
        <taxon>Labeoninae</taxon>
        <taxon>Labeonini</taxon>
        <taxon>Labeo</taxon>
    </lineage>
</organism>